<reference evidence="9" key="1">
    <citation type="submission" date="2018-05" db="EMBL/GenBank/DDBJ databases">
        <title>Draft genome of Mucuna pruriens seed.</title>
        <authorList>
            <person name="Nnadi N.E."/>
            <person name="Vos R."/>
            <person name="Hasami M.H."/>
            <person name="Devisetty U.K."/>
            <person name="Aguiy J.C."/>
        </authorList>
    </citation>
    <scope>NUCLEOTIDE SEQUENCE [LARGE SCALE GENOMIC DNA]</scope>
    <source>
        <strain evidence="9">JCA_2017</strain>
    </source>
</reference>
<comment type="subunit">
    <text evidence="7">Part of the nuclear pore complex (NPC).</text>
</comment>
<comment type="similarity">
    <text evidence="7">Belongs to the nucleoporin Nup84/Nup107 family.</text>
</comment>
<dbReference type="PROSITE" id="PS00028">
    <property type="entry name" value="ZINC_FINGER_C2H2_1"/>
    <property type="match status" value="1"/>
</dbReference>
<dbReference type="PANTHER" id="PTHR13003:SF2">
    <property type="entry name" value="NUCLEAR PORE COMPLEX PROTEIN NUP107"/>
    <property type="match status" value="1"/>
</dbReference>
<evidence type="ECO:0000256" key="3">
    <source>
        <dbReference type="ARBA" id="ARBA00022927"/>
    </source>
</evidence>
<dbReference type="Pfam" id="PF04121">
    <property type="entry name" value="Nup84_Nup100"/>
    <property type="match status" value="1"/>
</dbReference>
<dbReference type="OrthoDB" id="3098at2759"/>
<feature type="domain" description="C2H2-type" evidence="8">
    <location>
        <begin position="120"/>
        <end position="140"/>
    </location>
</feature>
<dbReference type="GO" id="GO:0000973">
    <property type="term" value="P:post-transcriptional tethering of RNA polymerase II gene DNA at nuclear periphery"/>
    <property type="evidence" value="ECO:0007669"/>
    <property type="project" value="TreeGrafter"/>
</dbReference>
<dbReference type="GO" id="GO:0031080">
    <property type="term" value="C:nuclear pore outer ring"/>
    <property type="evidence" value="ECO:0007669"/>
    <property type="project" value="TreeGrafter"/>
</dbReference>
<evidence type="ECO:0000256" key="7">
    <source>
        <dbReference type="RuleBase" id="RU365072"/>
    </source>
</evidence>
<accession>A0A371G2H9</accession>
<keyword evidence="2" id="KW-0509">mRNA transport</keyword>
<feature type="non-terminal residue" evidence="9">
    <location>
        <position position="1"/>
    </location>
</feature>
<dbReference type="GO" id="GO:0006406">
    <property type="term" value="P:mRNA export from nucleus"/>
    <property type="evidence" value="ECO:0007669"/>
    <property type="project" value="TreeGrafter"/>
</dbReference>
<keyword evidence="6 7" id="KW-0539">Nucleus</keyword>
<dbReference type="GO" id="GO:0006606">
    <property type="term" value="P:protein import into nucleus"/>
    <property type="evidence" value="ECO:0007669"/>
    <property type="project" value="TreeGrafter"/>
</dbReference>
<name>A0A371G2H9_MUCPR</name>
<evidence type="ECO:0000313" key="9">
    <source>
        <dbReference type="EMBL" id="RDX84765.1"/>
    </source>
</evidence>
<dbReference type="GO" id="GO:0017056">
    <property type="term" value="F:structural constituent of nuclear pore"/>
    <property type="evidence" value="ECO:0007669"/>
    <property type="project" value="UniProtKB-UniRule"/>
</dbReference>
<keyword evidence="10" id="KW-1185">Reference proteome</keyword>
<dbReference type="AlphaFoldDB" id="A0A371G2H9"/>
<dbReference type="EMBL" id="QJKJ01006956">
    <property type="protein sequence ID" value="RDX84765.1"/>
    <property type="molecule type" value="Genomic_DNA"/>
</dbReference>
<gene>
    <name evidence="9" type="primary">NUP107</name>
    <name evidence="9" type="ORF">CR513_34134</name>
</gene>
<dbReference type="GO" id="GO:0031965">
    <property type="term" value="C:nuclear membrane"/>
    <property type="evidence" value="ECO:0007669"/>
    <property type="project" value="UniProtKB-SubCell"/>
</dbReference>
<evidence type="ECO:0000313" key="10">
    <source>
        <dbReference type="Proteomes" id="UP000257109"/>
    </source>
</evidence>
<keyword evidence="7" id="KW-0472">Membrane</keyword>
<keyword evidence="1 7" id="KW-0813">Transport</keyword>
<evidence type="ECO:0000256" key="6">
    <source>
        <dbReference type="ARBA" id="ARBA00023242"/>
    </source>
</evidence>
<proteinExistence type="inferred from homology"/>
<evidence type="ECO:0000256" key="4">
    <source>
        <dbReference type="ARBA" id="ARBA00023010"/>
    </source>
</evidence>
<comment type="subcellular location">
    <subcellularLocation>
        <location evidence="7">Nucleus</location>
        <location evidence="7">Nuclear pore complex</location>
    </subcellularLocation>
    <subcellularLocation>
        <location evidence="7">Nucleus membrane</location>
    </subcellularLocation>
</comment>
<comment type="function">
    <text evidence="7">Functions as a component of the nuclear pore complex (NPC).</text>
</comment>
<dbReference type="Gene3D" id="1.20.190.50">
    <property type="match status" value="1"/>
</dbReference>
<dbReference type="InterPro" id="IPR013087">
    <property type="entry name" value="Znf_C2H2_type"/>
</dbReference>
<dbReference type="PANTHER" id="PTHR13003">
    <property type="entry name" value="NUP107-RELATED"/>
    <property type="match status" value="1"/>
</dbReference>
<evidence type="ECO:0000256" key="5">
    <source>
        <dbReference type="ARBA" id="ARBA00023132"/>
    </source>
</evidence>
<dbReference type="InterPro" id="IPR007252">
    <property type="entry name" value="Nup84/Nup107"/>
</dbReference>
<evidence type="ECO:0000259" key="8">
    <source>
        <dbReference type="PROSITE" id="PS00028"/>
    </source>
</evidence>
<organism evidence="9 10">
    <name type="scientific">Mucuna pruriens</name>
    <name type="common">Velvet bean</name>
    <name type="synonym">Dolichos pruriens</name>
    <dbReference type="NCBI Taxonomy" id="157652"/>
    <lineage>
        <taxon>Eukaryota</taxon>
        <taxon>Viridiplantae</taxon>
        <taxon>Streptophyta</taxon>
        <taxon>Embryophyta</taxon>
        <taxon>Tracheophyta</taxon>
        <taxon>Spermatophyta</taxon>
        <taxon>Magnoliopsida</taxon>
        <taxon>eudicotyledons</taxon>
        <taxon>Gunneridae</taxon>
        <taxon>Pentapetalae</taxon>
        <taxon>rosids</taxon>
        <taxon>fabids</taxon>
        <taxon>Fabales</taxon>
        <taxon>Fabaceae</taxon>
        <taxon>Papilionoideae</taxon>
        <taxon>50 kb inversion clade</taxon>
        <taxon>NPAAA clade</taxon>
        <taxon>indigoferoid/millettioid clade</taxon>
        <taxon>Phaseoleae</taxon>
        <taxon>Mucuna</taxon>
    </lineage>
</organism>
<evidence type="ECO:0000256" key="1">
    <source>
        <dbReference type="ARBA" id="ARBA00022448"/>
    </source>
</evidence>
<evidence type="ECO:0000256" key="2">
    <source>
        <dbReference type="ARBA" id="ARBA00022816"/>
    </source>
</evidence>
<keyword evidence="5 7" id="KW-0906">Nuclear pore complex</keyword>
<dbReference type="STRING" id="157652.A0A371G2H9"/>
<protein>
    <recommendedName>
        <fullName evidence="7">Nuclear pore complex protein</fullName>
    </recommendedName>
</protein>
<sequence length="553" mass="62511">KRNSMVQVQPLRVQTENVCILPQMTLMLGDIPRVLDLIWSWIAPTEDSENVFRPCGDPQMIRFGAHLVLVLRYLLAEEMKDAFKDKMLSVGDNILHLYALFLFSKEHEELVGIYASQLACHRCIDLFVHMMELRLHSSVHVKYKIFLSAMEYLPFSSMDDSKGNFEDIIERILLRSREIKVGKYDNLSDVAEQHRLQSLQKAKVIQWLCFTPPSTITNVKDVSKKLLLRALVHSNILFREFALISMWRVPAMPIGAHTVLGFLAEPLKQLAETLETSEDYNVFEDLREFQDWREYYSCDATYRNWLKIEVENAEVPVSELSLEEKERAISAAKETLNASLSLLEGKETPWLASTNHIYESAEPVFLELHATAMLCLPSGECLCPDATVCTTLTSALYSSAGDEVVLNRQLMVNVSISSRDSYCIDVVLRCLAIAGDGLEPHDLNDGGILGTIMAAGFKGELPRFQAGVTMEISRLDAWYSDKDGILEYPATYIVKGLCRRCCLPEVILRCMQVSVSLMGSGVLPDCHDTLIELVASPETDFLHLFSQQQLQAR</sequence>
<keyword evidence="3" id="KW-0653">Protein transport</keyword>
<keyword evidence="4 7" id="KW-0811">Translocation</keyword>
<comment type="caution">
    <text evidence="9">The sequence shown here is derived from an EMBL/GenBank/DDBJ whole genome shotgun (WGS) entry which is preliminary data.</text>
</comment>
<dbReference type="FunFam" id="1.20.190.50:FF:000006">
    <property type="entry name" value="Nuclear pore complex protein"/>
    <property type="match status" value="1"/>
</dbReference>
<dbReference type="Proteomes" id="UP000257109">
    <property type="component" value="Unassembled WGS sequence"/>
</dbReference>